<dbReference type="STRING" id="28377.ENSACAP00000006065"/>
<dbReference type="GeneTree" id="ENSGT00940000163170"/>
<dbReference type="Bgee" id="ENSACAG00000006214">
    <property type="expression patterns" value="Expressed in lung and 2 other cell types or tissues"/>
</dbReference>
<protein>
    <submittedName>
        <fullName evidence="2">Uncharacterized protein</fullName>
    </submittedName>
</protein>
<dbReference type="Ensembl" id="ENSACAT00000006199.3">
    <property type="protein sequence ID" value="ENSACAP00000006065.3"/>
    <property type="gene ID" value="ENSACAG00000006223.3"/>
</dbReference>
<accession>G1KF43</accession>
<dbReference type="PANTHER" id="PTHR33331:SF13">
    <property type="entry name" value="COILED-COIL DOMAIN CONTAINING 162"/>
    <property type="match status" value="1"/>
</dbReference>
<dbReference type="AlphaFoldDB" id="G1KF43"/>
<evidence type="ECO:0000313" key="2">
    <source>
        <dbReference type="Ensembl" id="ENSACAP00000006065.3"/>
    </source>
</evidence>
<reference evidence="2 3" key="1">
    <citation type="submission" date="2009-12" db="EMBL/GenBank/DDBJ databases">
        <title>The Genome Sequence of Anolis carolinensis (Green Anole Lizard).</title>
        <authorList>
            <consortium name="The Genome Sequencing Platform"/>
            <person name="Di Palma F."/>
            <person name="Alfoldi J."/>
            <person name="Heiman D."/>
            <person name="Young S."/>
            <person name="Grabherr M."/>
            <person name="Johnson J."/>
            <person name="Lander E.S."/>
            <person name="Lindblad-Toh K."/>
        </authorList>
    </citation>
    <scope>NUCLEOTIDE SEQUENCE [LARGE SCALE GENOMIC DNA]</scope>
    <source>
        <strain evidence="2 3">JBL SC #1</strain>
    </source>
</reference>
<feature type="coiled-coil region" evidence="1">
    <location>
        <begin position="682"/>
        <end position="712"/>
    </location>
</feature>
<keyword evidence="1" id="KW-0175">Coiled coil</keyword>
<dbReference type="InterPro" id="IPR040401">
    <property type="entry name" value="CCDC162"/>
</dbReference>
<reference evidence="2" key="2">
    <citation type="submission" date="2025-08" db="UniProtKB">
        <authorList>
            <consortium name="Ensembl"/>
        </authorList>
    </citation>
    <scope>IDENTIFICATION</scope>
</reference>
<evidence type="ECO:0000256" key="1">
    <source>
        <dbReference type="SAM" id="Coils"/>
    </source>
</evidence>
<organism evidence="2 3">
    <name type="scientific">Anolis carolinensis</name>
    <name type="common">Green anole</name>
    <name type="synonym">American chameleon</name>
    <dbReference type="NCBI Taxonomy" id="28377"/>
    <lineage>
        <taxon>Eukaryota</taxon>
        <taxon>Metazoa</taxon>
        <taxon>Chordata</taxon>
        <taxon>Craniata</taxon>
        <taxon>Vertebrata</taxon>
        <taxon>Euteleostomi</taxon>
        <taxon>Lepidosauria</taxon>
        <taxon>Squamata</taxon>
        <taxon>Bifurcata</taxon>
        <taxon>Unidentata</taxon>
        <taxon>Episquamata</taxon>
        <taxon>Toxicofera</taxon>
        <taxon>Iguania</taxon>
        <taxon>Dactyloidae</taxon>
        <taxon>Anolis</taxon>
    </lineage>
</organism>
<name>G1KF43_ANOCA</name>
<dbReference type="InParanoid" id="G1KF43"/>
<feature type="coiled-coil region" evidence="1">
    <location>
        <begin position="498"/>
        <end position="525"/>
    </location>
</feature>
<sequence>MCLCFYTYPEDNLIHTLKQTLQLVAAFHDIISYIFSFVQLGSPPDCFDYFCSSDHLSADWGGTGWIGNELQELQKKIDYLHNPTDPKKVAQMLSMHRELLLLQFDAAVRHSIEAFLSSGNICAYQNITDNIYHGLPPLSNAVVGSLFASQFQLPQPLDPHGRRADMLFPWRTFQANSSSFPVVIDNLNPIDYCMQLCLCGLNYEERKTAHGELVGMQFIIEDVLLNNYETPNLATIAEASGKPSEAPLELLNSMASCAPQKSYLILWKQRETLKAEWGRLKLKVEDINTIALYKQFSELYSVEVLCPAMRSLARRRGIEVEFEGFGATSQSVYPLKEASQVEIKTYQLQKLLESLEVHMIHDVQKKVNKEITLVISEKARHERNLPTELWKHHSMQEIFSVTRPEIVESFIQRLMENHQESEAEISFQKDHLQKCLTALGCDVMARERSNFENYSMFYENILHRQHQLLYKKEQVFLILSLLMGGGVSEMNHDMIMEITALRAKTADLQEENHSLREKIRKEVQEDYEALVQSMFMTCVHLKGKVDEYRLSLSQRMFEIISEVRRDGVDKMIALKKKFGSTKDNIIIIANCFYFALHSLLDPLHSQVDNKNKKEYLKLKMMAEKEAVLFRQQLRSARKALAQSQAENKKLNGQLDKQVQIWLLEQKMNQEVSRWQQVNLMKTENLEKMLENLAEKEVKLQSLTEEAEKSTKIQQLQGKRVKKEIQSQLTQERSLKLNAYQRVEELQSQLYDVEATTSQRNSPGGIIAGWVRDQAYHYSRYEGTK</sequence>
<dbReference type="Proteomes" id="UP000001646">
    <property type="component" value="Chromosome 1"/>
</dbReference>
<evidence type="ECO:0000313" key="3">
    <source>
        <dbReference type="Proteomes" id="UP000001646"/>
    </source>
</evidence>
<proteinExistence type="predicted"/>
<dbReference type="HOGENOM" id="CLU_064224_1_0_1"/>
<reference evidence="2" key="3">
    <citation type="submission" date="2025-09" db="UniProtKB">
        <authorList>
            <consortium name="Ensembl"/>
        </authorList>
    </citation>
    <scope>IDENTIFICATION</scope>
</reference>
<dbReference type="eggNOG" id="ENOG502QRID">
    <property type="taxonomic scope" value="Eukaryota"/>
</dbReference>
<keyword evidence="3" id="KW-1185">Reference proteome</keyword>
<dbReference type="PANTHER" id="PTHR33331">
    <property type="entry name" value="COILED-COIL DOMAIN-CONTAINING PROTEIN 162"/>
    <property type="match status" value="1"/>
</dbReference>